<name>A0A0A9GFN1_ARUDO</name>
<dbReference type="AlphaFoldDB" id="A0A0A9GFN1"/>
<sequence length="38" mass="4436">MNEPQKKKVKTKPFSTAGNVIRLRRQLKLMNEPKGKKI</sequence>
<reference evidence="1" key="2">
    <citation type="journal article" date="2015" name="Data Brief">
        <title>Shoot transcriptome of the giant reed, Arundo donax.</title>
        <authorList>
            <person name="Barrero R.A."/>
            <person name="Guerrero F.D."/>
            <person name="Moolhuijzen P."/>
            <person name="Goolsby J.A."/>
            <person name="Tidwell J."/>
            <person name="Bellgard S.E."/>
            <person name="Bellgard M.I."/>
        </authorList>
    </citation>
    <scope>NUCLEOTIDE SEQUENCE</scope>
    <source>
        <tissue evidence="1">Shoot tissue taken approximately 20 cm above the soil surface</tissue>
    </source>
</reference>
<organism evidence="1">
    <name type="scientific">Arundo donax</name>
    <name type="common">Giant reed</name>
    <name type="synonym">Donax arundinaceus</name>
    <dbReference type="NCBI Taxonomy" id="35708"/>
    <lineage>
        <taxon>Eukaryota</taxon>
        <taxon>Viridiplantae</taxon>
        <taxon>Streptophyta</taxon>
        <taxon>Embryophyta</taxon>
        <taxon>Tracheophyta</taxon>
        <taxon>Spermatophyta</taxon>
        <taxon>Magnoliopsida</taxon>
        <taxon>Liliopsida</taxon>
        <taxon>Poales</taxon>
        <taxon>Poaceae</taxon>
        <taxon>PACMAD clade</taxon>
        <taxon>Arundinoideae</taxon>
        <taxon>Arundineae</taxon>
        <taxon>Arundo</taxon>
    </lineage>
</organism>
<protein>
    <submittedName>
        <fullName evidence="1">Uncharacterized protein</fullName>
    </submittedName>
</protein>
<accession>A0A0A9GFN1</accession>
<evidence type="ECO:0000313" key="1">
    <source>
        <dbReference type="EMBL" id="JAE19463.1"/>
    </source>
</evidence>
<proteinExistence type="predicted"/>
<reference evidence="1" key="1">
    <citation type="submission" date="2014-09" db="EMBL/GenBank/DDBJ databases">
        <authorList>
            <person name="Magalhaes I.L.F."/>
            <person name="Oliveira U."/>
            <person name="Santos F.R."/>
            <person name="Vidigal T.H.D.A."/>
            <person name="Brescovit A.D."/>
            <person name="Santos A.J."/>
        </authorList>
    </citation>
    <scope>NUCLEOTIDE SEQUENCE</scope>
    <source>
        <tissue evidence="1">Shoot tissue taken approximately 20 cm above the soil surface</tissue>
    </source>
</reference>
<dbReference type="EMBL" id="GBRH01178433">
    <property type="protein sequence ID" value="JAE19463.1"/>
    <property type="molecule type" value="Transcribed_RNA"/>
</dbReference>